<dbReference type="EMBL" id="PDCK01000043">
    <property type="protein sequence ID" value="PRQ28195.1"/>
    <property type="molecule type" value="Genomic_DNA"/>
</dbReference>
<dbReference type="Gramene" id="PRQ28195">
    <property type="protein sequence ID" value="PRQ28195"/>
    <property type="gene ID" value="RchiOBHm_Chr5g0000401"/>
</dbReference>
<dbReference type="AlphaFoldDB" id="A0A2P6Q1Z6"/>
<dbReference type="PANTHER" id="PTHR47382">
    <property type="entry name" value="U-BOX DOMAIN-CONTAINING PROTEIN 52-LIKE"/>
    <property type="match status" value="1"/>
</dbReference>
<feature type="region of interest" description="Disordered" evidence="1">
    <location>
        <begin position="308"/>
        <end position="332"/>
    </location>
</feature>
<evidence type="ECO:0000256" key="1">
    <source>
        <dbReference type="SAM" id="MobiDB-lite"/>
    </source>
</evidence>
<dbReference type="CDD" id="cd01989">
    <property type="entry name" value="USP_STK_Ubox_N"/>
    <property type="match status" value="1"/>
</dbReference>
<proteinExistence type="predicted"/>
<gene>
    <name evidence="3" type="ORF">RchiOBHm_Chr5g0000401</name>
</gene>
<dbReference type="Gene3D" id="3.40.50.620">
    <property type="entry name" value="HUPs"/>
    <property type="match status" value="1"/>
</dbReference>
<evidence type="ECO:0000313" key="3">
    <source>
        <dbReference type="EMBL" id="PRQ28195.1"/>
    </source>
</evidence>
<accession>A0A2P6Q1Z6</accession>
<dbReference type="InterPro" id="IPR006016">
    <property type="entry name" value="UspA"/>
</dbReference>
<protein>
    <submittedName>
        <fullName evidence="3">Putative rossmann-like alpha/beta/alpha sandwich protein</fullName>
    </submittedName>
</protein>
<feature type="domain" description="UspA" evidence="2">
    <location>
        <begin position="139"/>
        <end position="280"/>
    </location>
</feature>
<feature type="region of interest" description="Disordered" evidence="1">
    <location>
        <begin position="15"/>
        <end position="48"/>
    </location>
</feature>
<dbReference type="InterPro" id="IPR014729">
    <property type="entry name" value="Rossmann-like_a/b/a_fold"/>
</dbReference>
<dbReference type="SUPFAM" id="SSF52402">
    <property type="entry name" value="Adenine nucleotide alpha hydrolases-like"/>
    <property type="match status" value="1"/>
</dbReference>
<evidence type="ECO:0000259" key="2">
    <source>
        <dbReference type="Pfam" id="PF00582"/>
    </source>
</evidence>
<organism evidence="3 4">
    <name type="scientific">Rosa chinensis</name>
    <name type="common">China rose</name>
    <dbReference type="NCBI Taxonomy" id="74649"/>
    <lineage>
        <taxon>Eukaryota</taxon>
        <taxon>Viridiplantae</taxon>
        <taxon>Streptophyta</taxon>
        <taxon>Embryophyta</taxon>
        <taxon>Tracheophyta</taxon>
        <taxon>Spermatophyta</taxon>
        <taxon>Magnoliopsida</taxon>
        <taxon>eudicotyledons</taxon>
        <taxon>Gunneridae</taxon>
        <taxon>Pentapetalae</taxon>
        <taxon>rosids</taxon>
        <taxon>fabids</taxon>
        <taxon>Rosales</taxon>
        <taxon>Rosaceae</taxon>
        <taxon>Rosoideae</taxon>
        <taxon>Rosoideae incertae sedis</taxon>
        <taxon>Rosa</taxon>
    </lineage>
</organism>
<dbReference type="Proteomes" id="UP000238479">
    <property type="component" value="Chromosome 5"/>
</dbReference>
<dbReference type="Pfam" id="PF00582">
    <property type="entry name" value="Usp"/>
    <property type="match status" value="1"/>
</dbReference>
<sequence length="352" mass="39538">MSVWLTTKETGAALPLHSEIDHDEIHRTRSTTGHEESEYRQPQQQYHRDEDEYQLQGQFQHECNISRNSVWEIEEEEEEDDDEGLNYSIGGSNTSIPIEIKELFGAKRYFPMPSIKEEQYDINGLPHSSSSSDIVDCVYVAVGKSESSMDALNYAVKQLLLSSNTILYLIHIFPEIKYIPSPLGKLPKNQVSPEQVESFMAQESDKRRQLLQKYIDKCSAARVKMDTLLIESDMIAKAIVDLIPILNIRKLVLGTKKSNLRKLMSGKGARGIADQVLQSAPQGCEINIICEGNQVMINDSLSPRGIANDRIAPNTLSPKGGGGNDDNPNSILDRDQRNEACSFLCFKPMFSQ</sequence>
<feature type="compositionally biased region" description="Basic and acidic residues" evidence="1">
    <location>
        <begin position="18"/>
        <end position="39"/>
    </location>
</feature>
<name>A0A2P6Q1Z6_ROSCH</name>
<evidence type="ECO:0000313" key="4">
    <source>
        <dbReference type="Proteomes" id="UP000238479"/>
    </source>
</evidence>
<comment type="caution">
    <text evidence="3">The sequence shown here is derived from an EMBL/GenBank/DDBJ whole genome shotgun (WGS) entry which is preliminary data.</text>
</comment>
<reference evidence="3 4" key="1">
    <citation type="journal article" date="2018" name="Nat. Genet.">
        <title>The Rosa genome provides new insights in the design of modern roses.</title>
        <authorList>
            <person name="Bendahmane M."/>
        </authorList>
    </citation>
    <scope>NUCLEOTIDE SEQUENCE [LARGE SCALE GENOMIC DNA]</scope>
    <source>
        <strain evidence="4">cv. Old Blush</strain>
    </source>
</reference>
<dbReference type="OMA" id="FGCGCFK"/>
<keyword evidence="4" id="KW-1185">Reference proteome</keyword>
<dbReference type="STRING" id="74649.A0A2P6Q1Z6"/>
<dbReference type="PANTHER" id="PTHR47382:SF3">
    <property type="entry name" value="ADENINE NUCLEOTIDE ALPHA HYDROLASES-LIKE SUPERFAMILY PROTEIN"/>
    <property type="match status" value="1"/>
</dbReference>